<dbReference type="InterPro" id="IPR043519">
    <property type="entry name" value="NT_sf"/>
</dbReference>
<keyword evidence="2" id="KW-1185">Reference proteome</keyword>
<protein>
    <submittedName>
        <fullName evidence="1">Uncharacterized protein</fullName>
    </submittedName>
</protein>
<accession>A0A1H9XL21</accession>
<evidence type="ECO:0000313" key="2">
    <source>
        <dbReference type="Proteomes" id="UP000199019"/>
    </source>
</evidence>
<dbReference type="Gene3D" id="3.30.460.10">
    <property type="entry name" value="Beta Polymerase, domain 2"/>
    <property type="match status" value="1"/>
</dbReference>
<gene>
    <name evidence="1" type="ORF">SAMN05216199_3948</name>
</gene>
<dbReference type="EMBL" id="FOHB01000008">
    <property type="protein sequence ID" value="SES46363.1"/>
    <property type="molecule type" value="Genomic_DNA"/>
</dbReference>
<evidence type="ECO:0000313" key="1">
    <source>
        <dbReference type="EMBL" id="SES46363.1"/>
    </source>
</evidence>
<dbReference type="OrthoDB" id="383876at2"/>
<dbReference type="AlphaFoldDB" id="A0A1H9XL21"/>
<dbReference type="Proteomes" id="UP000199019">
    <property type="component" value="Unassembled WGS sequence"/>
</dbReference>
<sequence length="253" mass="28003">MHPTLTRLDDLARALADDDAVLAVLGLGSAGVEHNRFDDHSDIDFWLVVSDRSAKQRYLDDLRWLSGLGGSIAYSFVNDPNGRKALLADGLFLEYAVFTPQELGRLAFTGARVVWQRRGIPLGLEEHPAPSGSTAIDTVDFHVNEALTNLFVGLHRELRGERLTAFRFIQVYAVDRVLALLRLDTNRRWVQPDPFEATRRVEASFGDVPIDALVAGYDHNRAAAQATLGWLTQHYDTDPAIVDAVRALLATTG</sequence>
<dbReference type="STRING" id="587636.SAMN05216199_3948"/>
<dbReference type="SUPFAM" id="SSF81301">
    <property type="entry name" value="Nucleotidyltransferase"/>
    <property type="match status" value="1"/>
</dbReference>
<organism evidence="1 2">
    <name type="scientific">Pedococcus cremeus</name>
    <dbReference type="NCBI Taxonomy" id="587636"/>
    <lineage>
        <taxon>Bacteria</taxon>
        <taxon>Bacillati</taxon>
        <taxon>Actinomycetota</taxon>
        <taxon>Actinomycetes</taxon>
        <taxon>Micrococcales</taxon>
        <taxon>Intrasporangiaceae</taxon>
        <taxon>Pedococcus</taxon>
    </lineage>
</organism>
<proteinExistence type="predicted"/>
<dbReference type="RefSeq" id="WP_091761915.1">
    <property type="nucleotide sequence ID" value="NZ_FOHB01000008.1"/>
</dbReference>
<reference evidence="2" key="1">
    <citation type="submission" date="2016-10" db="EMBL/GenBank/DDBJ databases">
        <authorList>
            <person name="Varghese N."/>
            <person name="Submissions S."/>
        </authorList>
    </citation>
    <scope>NUCLEOTIDE SEQUENCE [LARGE SCALE GENOMIC DNA]</scope>
    <source>
        <strain evidence="2">CGMCC 1.6963</strain>
    </source>
</reference>
<name>A0A1H9XL21_9MICO</name>